<dbReference type="SUPFAM" id="SSF55205">
    <property type="entry name" value="EPT/RTPC-like"/>
    <property type="match status" value="1"/>
</dbReference>
<feature type="binding site" evidence="7">
    <location>
        <position position="305"/>
    </location>
    <ligand>
        <name>3-phosphoshikimate</name>
        <dbReference type="ChEBI" id="CHEBI:145989"/>
    </ligand>
</feature>
<evidence type="ECO:0000256" key="2">
    <source>
        <dbReference type="ARBA" id="ARBA00009948"/>
    </source>
</evidence>
<feature type="binding site" evidence="7">
    <location>
        <position position="90"/>
    </location>
    <ligand>
        <name>phosphoenolpyruvate</name>
        <dbReference type="ChEBI" id="CHEBI:58702"/>
    </ligand>
</feature>
<organism evidence="9">
    <name type="scientific">uncultured marine thaumarchaeote KM3_02_A10</name>
    <dbReference type="NCBI Taxonomy" id="1455955"/>
    <lineage>
        <taxon>Archaea</taxon>
        <taxon>Nitrososphaerota</taxon>
        <taxon>environmental samples</taxon>
    </lineage>
</organism>
<accession>A0A075G2E3</accession>
<feature type="binding site" evidence="7">
    <location>
        <position position="332"/>
    </location>
    <ligand>
        <name>3-phosphoshikimate</name>
        <dbReference type="ChEBI" id="CHEBI:145989"/>
    </ligand>
</feature>
<evidence type="ECO:0000256" key="6">
    <source>
        <dbReference type="ARBA" id="ARBA00044633"/>
    </source>
</evidence>
<dbReference type="GO" id="GO:0009073">
    <property type="term" value="P:aromatic amino acid family biosynthetic process"/>
    <property type="evidence" value="ECO:0007669"/>
    <property type="project" value="UniProtKB-KW"/>
</dbReference>
<evidence type="ECO:0000256" key="7">
    <source>
        <dbReference type="HAMAP-Rule" id="MF_00210"/>
    </source>
</evidence>
<protein>
    <recommendedName>
        <fullName evidence="7">3-phosphoshikimate 1-carboxyvinyltransferase</fullName>
        <ecNumber evidence="7">2.5.1.19</ecNumber>
    </recommendedName>
    <alternativeName>
        <fullName evidence="7">5-enolpyruvylshikimate-3-phosphate synthase</fullName>
        <shortName evidence="7">EPSP synthase</shortName>
        <shortName evidence="7">EPSPS</shortName>
    </alternativeName>
</protein>
<evidence type="ECO:0000256" key="5">
    <source>
        <dbReference type="ARBA" id="ARBA00023141"/>
    </source>
</evidence>
<dbReference type="UniPathway" id="UPA00053">
    <property type="reaction ID" value="UER00089"/>
</dbReference>
<evidence type="ECO:0000256" key="4">
    <source>
        <dbReference type="ARBA" id="ARBA00022679"/>
    </source>
</evidence>
<comment type="subcellular location">
    <subcellularLocation>
        <location evidence="7">Cytoplasm</location>
    </subcellularLocation>
</comment>
<dbReference type="InterPro" id="IPR036968">
    <property type="entry name" value="Enolpyruvate_Tfrase_sf"/>
</dbReference>
<feature type="binding site" evidence="7">
    <location>
        <position position="161"/>
    </location>
    <ligand>
        <name>3-phosphoshikimate</name>
        <dbReference type="ChEBI" id="CHEBI:145989"/>
    </ligand>
</feature>
<keyword evidence="4 7" id="KW-0808">Transferase</keyword>
<dbReference type="GO" id="GO:0009423">
    <property type="term" value="P:chorismate biosynthetic process"/>
    <property type="evidence" value="ECO:0007669"/>
    <property type="project" value="UniProtKB-UniRule"/>
</dbReference>
<dbReference type="InterPro" id="IPR013792">
    <property type="entry name" value="RNA3'P_cycl/enolpyr_Trfase_a/b"/>
</dbReference>
<dbReference type="InterPro" id="IPR001986">
    <property type="entry name" value="Enolpyruvate_Tfrase_dom"/>
</dbReference>
<reference evidence="9" key="1">
    <citation type="journal article" date="2014" name="Genome Biol. Evol.">
        <title>Pangenome evidence for extensive interdomain horizontal transfer affecting lineage core and shell genes in uncultured planktonic thaumarchaeota and euryarchaeota.</title>
        <authorList>
            <person name="Deschamps P."/>
            <person name="Zivanovic Y."/>
            <person name="Moreira D."/>
            <person name="Rodriguez-Valera F."/>
            <person name="Lopez-Garcia P."/>
        </authorList>
    </citation>
    <scope>NUCLEOTIDE SEQUENCE</scope>
</reference>
<gene>
    <name evidence="7 9" type="primary">aroA</name>
</gene>
<feature type="binding site" evidence="7">
    <location>
        <position position="20"/>
    </location>
    <ligand>
        <name>phosphoenolpyruvate</name>
        <dbReference type="ChEBI" id="CHEBI:58702"/>
    </ligand>
</feature>
<dbReference type="PANTHER" id="PTHR21090:SF5">
    <property type="entry name" value="PENTAFUNCTIONAL AROM POLYPEPTIDE"/>
    <property type="match status" value="1"/>
</dbReference>
<feature type="binding site" evidence="7">
    <location>
        <position position="25"/>
    </location>
    <ligand>
        <name>3-phosphoshikimate</name>
        <dbReference type="ChEBI" id="CHEBI:145989"/>
    </ligand>
</feature>
<comment type="pathway">
    <text evidence="1">Metabolic intermediate biosynthesis; chorismate biosynthesis; chorismate from D-erythrose 4-phosphate and phosphoenolpyruvate: step 6/7.</text>
</comment>
<feature type="active site" description="Proton acceptor" evidence="7">
    <location>
        <position position="305"/>
    </location>
</feature>
<dbReference type="PIRSF" id="PIRSF000505">
    <property type="entry name" value="EPSPS"/>
    <property type="match status" value="1"/>
</dbReference>
<evidence type="ECO:0000256" key="3">
    <source>
        <dbReference type="ARBA" id="ARBA00022605"/>
    </source>
</evidence>
<comment type="caution">
    <text evidence="7">Lacks conserved residue(s) required for the propagation of feature annotation.</text>
</comment>
<feature type="binding site" evidence="7">
    <location>
        <position position="378"/>
    </location>
    <ligand>
        <name>phosphoenolpyruvate</name>
        <dbReference type="ChEBI" id="CHEBI:58702"/>
    </ligand>
</feature>
<dbReference type="InterPro" id="IPR006264">
    <property type="entry name" value="EPSP_synthase"/>
</dbReference>
<comment type="catalytic activity">
    <reaction evidence="6">
        <text>3-phosphoshikimate + phosphoenolpyruvate = 5-O-(1-carboxyvinyl)-3-phosphoshikimate + phosphate</text>
        <dbReference type="Rhea" id="RHEA:21256"/>
        <dbReference type="ChEBI" id="CHEBI:43474"/>
        <dbReference type="ChEBI" id="CHEBI:57701"/>
        <dbReference type="ChEBI" id="CHEBI:58702"/>
        <dbReference type="ChEBI" id="CHEBI:145989"/>
        <dbReference type="EC" id="2.5.1.19"/>
    </reaction>
    <physiologicalReaction direction="left-to-right" evidence="6">
        <dbReference type="Rhea" id="RHEA:21257"/>
    </physiologicalReaction>
</comment>
<keyword evidence="3 7" id="KW-0028">Amino-acid biosynthesis</keyword>
<dbReference type="EMBL" id="KF900514">
    <property type="protein sequence ID" value="AIE97674.1"/>
    <property type="molecule type" value="Genomic_DNA"/>
</dbReference>
<feature type="domain" description="Enolpyruvate transferase" evidence="8">
    <location>
        <begin position="8"/>
        <end position="411"/>
    </location>
</feature>
<feature type="binding site" evidence="7">
    <location>
        <position position="118"/>
    </location>
    <ligand>
        <name>phosphoenolpyruvate</name>
        <dbReference type="ChEBI" id="CHEBI:58702"/>
    </ligand>
</feature>
<comment type="subunit">
    <text evidence="7">Monomer.</text>
</comment>
<comment type="similarity">
    <text evidence="2 7">Belongs to the EPSP synthase family.</text>
</comment>
<sequence length="422" mass="45547">MKCRVEKSEIDGDIECPANKSYTHRAIFLASLAIDKSIIKNILRSGDTNATINACKNFGVEIKDVGDDITVTSASVLKLQSNTIDAANSGTTIRIATAISALANDKIVLTGDSSLKKRPMQPLLDALESLGAKCSSSNGNPPISVSGEIKGGEVKIPGNISSQFISALMITAPKLENGLILNIQGKLVSKPYIDATITMMKKFGVEVETKTPYKKYIIPEQNYKATTLTIPSDFSSLALLLSAAVLLGENLTIQVSTGSMPQADEAIIDILEIMGVVITLDKNTIKIKSPEKLDGGKFDLSNSPDLIPAIAILALKTSKPIEIFNVEHARYKETDRIAMIARELTKLGIKVVEKKDGLILNNSDNLTGADLNSENDHRLFMAFCIAGMYVGNCTISDPESVDISYPDFISEMKRIGCKIFLD</sequence>
<comment type="function">
    <text evidence="7">Catalyzes the transfer of the enolpyruvyl moiety of phosphoenolpyruvate (PEP) to the 5-hydroxyl of shikimate-3-phosphate (S3P) to produce enolpyruvyl shikimate-3-phosphate and inorganic phosphate.</text>
</comment>
<keyword evidence="5 7" id="KW-0057">Aromatic amino acid biosynthesis</keyword>
<dbReference type="GO" id="GO:0005737">
    <property type="term" value="C:cytoplasm"/>
    <property type="evidence" value="ECO:0007669"/>
    <property type="project" value="UniProtKB-SubCell"/>
</dbReference>
<dbReference type="EC" id="2.5.1.19" evidence="7"/>
<dbReference type="Pfam" id="PF00275">
    <property type="entry name" value="EPSP_synthase"/>
    <property type="match status" value="1"/>
</dbReference>
<dbReference type="NCBIfam" id="TIGR01356">
    <property type="entry name" value="aroA"/>
    <property type="match status" value="1"/>
</dbReference>
<dbReference type="Gene3D" id="3.65.10.10">
    <property type="entry name" value="Enolpyruvate transferase domain"/>
    <property type="match status" value="2"/>
</dbReference>
<evidence type="ECO:0000313" key="9">
    <source>
        <dbReference type="EMBL" id="AIE97674.1"/>
    </source>
</evidence>
<dbReference type="PANTHER" id="PTHR21090">
    <property type="entry name" value="AROM/DEHYDROQUINATE SYNTHASE"/>
    <property type="match status" value="1"/>
</dbReference>
<evidence type="ECO:0000259" key="8">
    <source>
        <dbReference type="Pfam" id="PF00275"/>
    </source>
</evidence>
<feature type="binding site" evidence="7">
    <location>
        <position position="189"/>
    </location>
    <ligand>
        <name>3-phosphoshikimate</name>
        <dbReference type="ChEBI" id="CHEBI:145989"/>
    </ligand>
</feature>
<dbReference type="CDD" id="cd01556">
    <property type="entry name" value="EPSP_synthase"/>
    <property type="match status" value="1"/>
</dbReference>
<dbReference type="HAMAP" id="MF_00210">
    <property type="entry name" value="EPSP_synth"/>
    <property type="match status" value="1"/>
</dbReference>
<feature type="binding site" evidence="7">
    <location>
        <position position="162"/>
    </location>
    <ligand>
        <name>3-phosphoshikimate</name>
        <dbReference type="ChEBI" id="CHEBI:145989"/>
    </ligand>
</feature>
<proteinExistence type="inferred from homology"/>
<keyword evidence="7" id="KW-0963">Cytoplasm</keyword>
<dbReference type="AlphaFoldDB" id="A0A075G2E3"/>
<dbReference type="GO" id="GO:0008652">
    <property type="term" value="P:amino acid biosynthetic process"/>
    <property type="evidence" value="ECO:0007669"/>
    <property type="project" value="UniProtKB-KW"/>
</dbReference>
<feature type="binding site" evidence="7">
    <location>
        <position position="163"/>
    </location>
    <ligand>
        <name>phosphoenolpyruvate</name>
        <dbReference type="ChEBI" id="CHEBI:58702"/>
    </ligand>
</feature>
<feature type="binding site" evidence="7">
    <location>
        <position position="336"/>
    </location>
    <ligand>
        <name>phosphoenolpyruvate</name>
        <dbReference type="ChEBI" id="CHEBI:58702"/>
    </ligand>
</feature>
<feature type="binding site" evidence="7">
    <location>
        <position position="20"/>
    </location>
    <ligand>
        <name>3-phosphoshikimate</name>
        <dbReference type="ChEBI" id="CHEBI:145989"/>
    </ligand>
</feature>
<feature type="binding site" evidence="7">
    <location>
        <position position="21"/>
    </location>
    <ligand>
        <name>3-phosphoshikimate</name>
        <dbReference type="ChEBI" id="CHEBI:145989"/>
    </ligand>
</feature>
<name>A0A075G2E3_9ARCH</name>
<feature type="binding site" evidence="7">
    <location>
        <position position="163"/>
    </location>
    <ligand>
        <name>3-phosphoshikimate</name>
        <dbReference type="ChEBI" id="CHEBI:145989"/>
    </ligand>
</feature>
<dbReference type="PROSITE" id="PS00104">
    <property type="entry name" value="EPSP_SYNTHASE_1"/>
    <property type="match status" value="1"/>
</dbReference>
<dbReference type="InterPro" id="IPR023193">
    <property type="entry name" value="EPSP_synthase_CS"/>
</dbReference>
<dbReference type="GO" id="GO:0003866">
    <property type="term" value="F:3-phosphoshikimate 1-carboxyvinyltransferase activity"/>
    <property type="evidence" value="ECO:0007669"/>
    <property type="project" value="UniProtKB-UniRule"/>
</dbReference>
<evidence type="ECO:0000256" key="1">
    <source>
        <dbReference type="ARBA" id="ARBA00004811"/>
    </source>
</evidence>